<dbReference type="InterPro" id="IPR020841">
    <property type="entry name" value="PKS_Beta-ketoAc_synthase_dom"/>
</dbReference>
<proteinExistence type="predicted"/>
<dbReference type="PANTHER" id="PTHR43775:SF37">
    <property type="entry name" value="SI:DKEY-61P9.11"/>
    <property type="match status" value="1"/>
</dbReference>
<dbReference type="RefSeq" id="WP_186903359.1">
    <property type="nucleotide sequence ID" value="NZ_JACOGD010000003.1"/>
</dbReference>
<dbReference type="InterPro" id="IPR036736">
    <property type="entry name" value="ACP-like_sf"/>
</dbReference>
<dbReference type="CDD" id="cd08955">
    <property type="entry name" value="KR_2_FAS_SDR_x"/>
    <property type="match status" value="1"/>
</dbReference>
<evidence type="ECO:0000256" key="2">
    <source>
        <dbReference type="ARBA" id="ARBA00022553"/>
    </source>
</evidence>
<dbReference type="InterPro" id="IPR013154">
    <property type="entry name" value="ADH-like_N"/>
</dbReference>
<dbReference type="SMART" id="SM00825">
    <property type="entry name" value="PKS_KS"/>
    <property type="match status" value="1"/>
</dbReference>
<dbReference type="SMART" id="SM00829">
    <property type="entry name" value="PKS_ER"/>
    <property type="match status" value="1"/>
</dbReference>
<dbReference type="SUPFAM" id="SSF53335">
    <property type="entry name" value="S-adenosyl-L-methionine-dependent methyltransferases"/>
    <property type="match status" value="1"/>
</dbReference>
<sequence length="2506" mass="269313">MNTPTHTPAAIAIIGCSGRYPGGANNLDQLWKHLKQGVDGISPAKGDRWDLGYHDPDAERPHRIYAFEGGFLDTIDSFDAEFFGISPREARQVDPQQRLLLELAWEALEDANLVPKKLAGTNTAVFVGLSNHDYGDLSIIHTPDAYSNTGMALSIASNRISYILDLKGPSMTIDTACSSGMVSLHMACNSLLSGDADMALVGAANMLLTPLPWIGFSQASMLAPDSRCKSFDADGAGYVRAEGGGMLLLKPLAAAERNGDRILGVILATGVNSDGKTMGISLPSAEAQARLLREVYSKAGVSPDQVFYVEAHGTGTAVGDPIECSALGEILGSQRSGDTPLYIGSIKSNIGHLEPASGIAGITKILLSLKHREIPANLHFNTPNPNIDFAGWRLSVVDQPLALPDSAQPLVFGVNSFGFGGTNGHAVIQEYRAASKPADTSQAVVANAQAQNADQLLLLSAQTPKALKAMAQQWLDYLRAHPDLDWATLCAAAIHDRTQHACRLALRAATVAAAVTELEQYLADTPGVAVSVGRASATQRSKVAFVFSGNGPQWQGMACGLMAAHPKFAAVIAEVDAHFQALAGWSLVDELQRDADSSRMALTEVAQPTLFALQVGLTHILRDAGIVPDAVFGHSVGEAAAAYASGALTLAQATAVIYHRSTGQAKTAGTGRMAALGVSAAEAEQAIAHVLAEQSGFLEIAAINAPRAVTVAGSPDLLEQLCAELTEAGKFARMLTLDYPFHTTAMDLIRDELLVNLHSLQPGPCTVPFVSSVDGMLLQGEQLNAEYWWRNIREPVRFSECSVYAMQDLGIRHFIEIGPHPVLREYVNQSASGLSLTVMAVGTLRRPAAGKAENDLDNLWSVILAAHAHGMSHVANTYPVPLKHLELPAYPWQRERHWRGWNSIPDTMAPIHREHPLLGWRAGTHEAHWENTIDPNLHPWLLDHRVQDAPVFPAAAYLEVALSAAQRLLGDTVIDIENVDILKPMVISDTPVLQMNVDSADGTWEIRGRPSSPSPYHEAVSTIHTRGRLTKAAILERPVSLDLDALRENHPLRVEAAAHYRETARRGLPYGPAFQGVQTVFLSVPDAENRSAVAEIVANSEIAAAIGRGAATPLTIDDGGVTSIVGPTLGYRAHPAVVDACLQVLISLLAQTEERPCAFIPVHVGRTRSYGALPSRVFCHVVLRSESARSGVADFVVADEHGQVLLTLTDARLQKVEFRNSATTMPRLVEHWRPDSSNAGRAVHAINLPAPDDVCAGLATIRQQILARHDNLRCERDLYPRLNALLAAYACDALQALGAQGNFTLGRLQRRTNISDEQAALLESLLQLAQCAGAAVEQEGMWRFMPVEQQKSADSQWLDIWRDYPAYARELMLLARIGENLPLILRAEVTIPDSALDVLLDGAPCQASMSELTAAALAQLLTQWPAGRPVRILELAGRQGAITTTLLPLLPACNADYVFSDSQQANIDRVTQRFAGTHVLRTQLLDLHASELNLQASAGCFDIVICAHTLPGSPDNISALRHVHTLLAPGGYALIAAAQAEAFNRFIGIHGQQLSSWRDMLEQAGFHFSVLADGSEHYYKSLLLAQKPAKLAVHALTVQEEQFETGSQWLVLSDANPRTSAFAQQLATQLSQRDYPANFKVFDEVALTAQLQTGVQHIVHVVGLDSSTGTADAELATAQLRCASALTLIQTLEALAPEKAPKLHFVTHAAMAAPGGEPALDPAQIALWGFVRVASNEHARYAPKLIDLHAGLDAAGARLLLDELIRKDAETEVLLTADQRYVHRMELAGEDDCMPPVDKVHALRLDSPAQGGLDGLTLRRLERRAPARDEVEIAVRAAGLNYRDVLWAMGMLPEEAVEHGFSGATIGMECSGTVTAVGSEVTDFKPGDRVIAFATACFASHVTTKAIAVVHMPQALNFEEAATIPTAFLTAFYALHYLARLEPGETVLIHGAAGGVGLAALQVAKLCGAEVFATAGNEDKRRLLRLLGADHVLDSRSLAYADEVMRITNGNGVDVILNSLAGEAITKNLQILRPFGRMLEIGKRDLYANSRIGLRPFRNNLSYFGIDADTLLIERPALARSLFRQLMDLFDTKSLRPLPYQAVPVQRAAQAFRLMQQSRHVGKILITLPLPGETLPSVFDEQLTLRADATYLVTGGLGGFGLATARWLVARGARHLALLSRSGAGSDEAQAGIAVMRAAGASVRAFAADVTRAEDLAQVLGEIRTSMPPLRGVVHAAMVLDDAPVVKLDAQRIQQVLAPKILGAWHLHEQTQHDQLDHFVMFSSGTTTIGNPGQANYVAANLYLEGLALWRRQRGLPALAVGWGGIQDVGVLTRSADLQTHLQARSGVHSVSSAAALQELGRLMALGFSRVCVAPFNLQRMAQLMPLARTLRFRYLTPQAATEAGGQSQITLAERLRELAPDARRAAVIETLCGLLGRILGTGAAQVDVSRPLSEMGLDSLMAVELADSLENELGRPVSVMQMLQAGNVNAIADMLMAAINAGSAT</sequence>
<dbReference type="Pfam" id="PF08242">
    <property type="entry name" value="Methyltransf_12"/>
    <property type="match status" value="1"/>
</dbReference>
<accession>A0ABR7A488</accession>
<comment type="caution">
    <text evidence="11">The sequence shown here is derived from an EMBL/GenBank/DDBJ whole genome shotgun (WGS) entry which is preliminary data.</text>
</comment>
<evidence type="ECO:0000259" key="8">
    <source>
        <dbReference type="PROSITE" id="PS50075"/>
    </source>
</evidence>
<dbReference type="Pfam" id="PF21089">
    <property type="entry name" value="PKS_DH_N"/>
    <property type="match status" value="1"/>
</dbReference>
<dbReference type="PROSITE" id="PS50075">
    <property type="entry name" value="CARRIER"/>
    <property type="match status" value="1"/>
</dbReference>
<dbReference type="InterPro" id="IPR013149">
    <property type="entry name" value="ADH-like_C"/>
</dbReference>
<dbReference type="InterPro" id="IPR020806">
    <property type="entry name" value="PKS_PP-bd"/>
</dbReference>
<dbReference type="Pfam" id="PF14765">
    <property type="entry name" value="PS-DH"/>
    <property type="match status" value="1"/>
</dbReference>
<evidence type="ECO:0000259" key="10">
    <source>
        <dbReference type="PROSITE" id="PS52019"/>
    </source>
</evidence>
<feature type="region of interest" description="C-terminal hotdog fold" evidence="7">
    <location>
        <begin position="1051"/>
        <end position="1222"/>
    </location>
</feature>
<dbReference type="InterPro" id="IPR006162">
    <property type="entry name" value="Ppantetheine_attach_site"/>
</dbReference>
<dbReference type="InterPro" id="IPR009081">
    <property type="entry name" value="PP-bd_ACP"/>
</dbReference>
<dbReference type="SMART" id="SM00827">
    <property type="entry name" value="PKS_AT"/>
    <property type="match status" value="1"/>
</dbReference>
<dbReference type="InterPro" id="IPR002364">
    <property type="entry name" value="Quin_OxRdtase/zeta-crystal_CS"/>
</dbReference>
<dbReference type="InterPro" id="IPR029063">
    <property type="entry name" value="SAM-dependent_MTases_sf"/>
</dbReference>
<name>A0ABR7A488_9BURK</name>
<dbReference type="SUPFAM" id="SSF47336">
    <property type="entry name" value="ACP-like"/>
    <property type="match status" value="1"/>
</dbReference>
<dbReference type="Pfam" id="PF08240">
    <property type="entry name" value="ADH_N"/>
    <property type="match status" value="1"/>
</dbReference>
<dbReference type="InterPro" id="IPR014031">
    <property type="entry name" value="Ketoacyl_synth_C"/>
</dbReference>
<dbReference type="SUPFAM" id="SSF50129">
    <property type="entry name" value="GroES-like"/>
    <property type="match status" value="1"/>
</dbReference>
<dbReference type="PROSITE" id="PS52004">
    <property type="entry name" value="KS3_2"/>
    <property type="match status" value="1"/>
</dbReference>
<evidence type="ECO:0000313" key="11">
    <source>
        <dbReference type="EMBL" id="MBC3931644.1"/>
    </source>
</evidence>
<keyword evidence="2" id="KW-0597">Phosphoprotein</keyword>
<keyword evidence="6" id="KW-0012">Acyltransferase</keyword>
<dbReference type="EMBL" id="JACOGD010000003">
    <property type="protein sequence ID" value="MBC3931644.1"/>
    <property type="molecule type" value="Genomic_DNA"/>
</dbReference>
<dbReference type="Gene3D" id="3.30.70.3290">
    <property type="match status" value="1"/>
</dbReference>
<dbReference type="Gene3D" id="3.40.47.10">
    <property type="match status" value="1"/>
</dbReference>
<dbReference type="InterPro" id="IPR016039">
    <property type="entry name" value="Thiolase-like"/>
</dbReference>
<dbReference type="PROSITE" id="PS00606">
    <property type="entry name" value="KS3_1"/>
    <property type="match status" value="1"/>
</dbReference>
<dbReference type="InterPro" id="IPR032821">
    <property type="entry name" value="PKS_assoc"/>
</dbReference>
<dbReference type="InterPro" id="IPR020843">
    <property type="entry name" value="ER"/>
</dbReference>
<dbReference type="Gene3D" id="3.10.129.110">
    <property type="entry name" value="Polyketide synthase dehydratase"/>
    <property type="match status" value="1"/>
</dbReference>
<feature type="region of interest" description="N-terminal hotdog fold" evidence="7">
    <location>
        <begin position="912"/>
        <end position="1036"/>
    </location>
</feature>
<dbReference type="SMART" id="SM00826">
    <property type="entry name" value="PKS_DH"/>
    <property type="match status" value="1"/>
</dbReference>
<feature type="active site" description="Proton acceptor; for dehydratase activity" evidence="7">
    <location>
        <position position="944"/>
    </location>
</feature>
<keyword evidence="1" id="KW-0596">Phosphopantetheine</keyword>
<evidence type="ECO:0000256" key="4">
    <source>
        <dbReference type="ARBA" id="ARBA00022857"/>
    </source>
</evidence>
<dbReference type="InterPro" id="IPR014030">
    <property type="entry name" value="Ketoacyl_synth_N"/>
</dbReference>
<keyword evidence="12" id="KW-1185">Reference proteome</keyword>
<dbReference type="InterPro" id="IPR016036">
    <property type="entry name" value="Malonyl_transacylase_ACP-bd"/>
</dbReference>
<dbReference type="Proteomes" id="UP000654304">
    <property type="component" value="Unassembled WGS sequence"/>
</dbReference>
<evidence type="ECO:0000256" key="7">
    <source>
        <dbReference type="PROSITE-ProRule" id="PRU01363"/>
    </source>
</evidence>
<evidence type="ECO:0000256" key="3">
    <source>
        <dbReference type="ARBA" id="ARBA00022679"/>
    </source>
</evidence>
<gene>
    <name evidence="11" type="ORF">H8K43_08180</name>
</gene>
<dbReference type="InterPro" id="IPR013968">
    <property type="entry name" value="PKS_KR"/>
</dbReference>
<dbReference type="Pfam" id="PF16197">
    <property type="entry name" value="KAsynt_C_assoc"/>
    <property type="match status" value="1"/>
</dbReference>
<evidence type="ECO:0000256" key="1">
    <source>
        <dbReference type="ARBA" id="ARBA00022450"/>
    </source>
</evidence>
<dbReference type="InterPro" id="IPR057326">
    <property type="entry name" value="KR_dom"/>
</dbReference>
<dbReference type="InterPro" id="IPR011032">
    <property type="entry name" value="GroES-like_sf"/>
</dbReference>
<evidence type="ECO:0000256" key="6">
    <source>
        <dbReference type="ARBA" id="ARBA00023315"/>
    </source>
</evidence>
<dbReference type="Gene3D" id="1.10.1200.10">
    <property type="entry name" value="ACP-like"/>
    <property type="match status" value="1"/>
</dbReference>
<dbReference type="PROSITE" id="PS52019">
    <property type="entry name" value="PKS_MFAS_DH"/>
    <property type="match status" value="1"/>
</dbReference>
<dbReference type="SMART" id="SM01294">
    <property type="entry name" value="PKS_PP_betabranch"/>
    <property type="match status" value="1"/>
</dbReference>
<dbReference type="Pfam" id="PF00107">
    <property type="entry name" value="ADH_zinc_N"/>
    <property type="match status" value="1"/>
</dbReference>
<dbReference type="InterPro" id="IPR018201">
    <property type="entry name" value="Ketoacyl_synth_AS"/>
</dbReference>
<feature type="domain" description="Ketosynthase family 3 (KS3)" evidence="9">
    <location>
        <begin position="8"/>
        <end position="430"/>
    </location>
</feature>
<keyword evidence="3" id="KW-0808">Transferase</keyword>
<dbReference type="Pfam" id="PF02801">
    <property type="entry name" value="Ketoacyl-synt_C"/>
    <property type="match status" value="1"/>
</dbReference>
<dbReference type="Gene3D" id="3.40.366.10">
    <property type="entry name" value="Malonyl-Coenzyme A Acyl Carrier Protein, domain 2"/>
    <property type="match status" value="1"/>
</dbReference>
<dbReference type="SUPFAM" id="SSF52151">
    <property type="entry name" value="FabD/lysophospholipase-like"/>
    <property type="match status" value="1"/>
</dbReference>
<keyword evidence="5" id="KW-0511">Multifunctional enzyme</keyword>
<dbReference type="Pfam" id="PF08659">
    <property type="entry name" value="KR"/>
    <property type="match status" value="1"/>
</dbReference>
<protein>
    <submittedName>
        <fullName evidence="11">SDR family NAD(P)-dependent oxidoreductase</fullName>
    </submittedName>
</protein>
<dbReference type="InterPro" id="IPR042104">
    <property type="entry name" value="PKS_dehydratase_sf"/>
</dbReference>
<dbReference type="InterPro" id="IPR014043">
    <property type="entry name" value="Acyl_transferase_dom"/>
</dbReference>
<feature type="domain" description="PKS/mFAS DH" evidence="10">
    <location>
        <begin position="912"/>
        <end position="1222"/>
    </location>
</feature>
<dbReference type="Pfam" id="PF00550">
    <property type="entry name" value="PP-binding"/>
    <property type="match status" value="1"/>
</dbReference>
<dbReference type="SUPFAM" id="SSF55048">
    <property type="entry name" value="Probable ACP-binding domain of malonyl-CoA ACP transacylase"/>
    <property type="match status" value="1"/>
</dbReference>
<dbReference type="InterPro" id="IPR049551">
    <property type="entry name" value="PKS_DH_C"/>
</dbReference>
<dbReference type="PROSITE" id="PS00012">
    <property type="entry name" value="PHOSPHOPANTETHEINE"/>
    <property type="match status" value="1"/>
</dbReference>
<evidence type="ECO:0000256" key="5">
    <source>
        <dbReference type="ARBA" id="ARBA00023268"/>
    </source>
</evidence>
<dbReference type="CDD" id="cd00833">
    <property type="entry name" value="PKS"/>
    <property type="match status" value="1"/>
</dbReference>
<dbReference type="SUPFAM" id="SSF51735">
    <property type="entry name" value="NAD(P)-binding Rossmann-fold domains"/>
    <property type="match status" value="3"/>
</dbReference>
<dbReference type="Pfam" id="PF00109">
    <property type="entry name" value="ketoacyl-synt"/>
    <property type="match status" value="1"/>
</dbReference>
<dbReference type="Gene3D" id="3.90.180.10">
    <property type="entry name" value="Medium-chain alcohol dehydrogenases, catalytic domain"/>
    <property type="match status" value="1"/>
</dbReference>
<dbReference type="SMART" id="SM00823">
    <property type="entry name" value="PKS_PP"/>
    <property type="match status" value="1"/>
</dbReference>
<dbReference type="CDD" id="cd05195">
    <property type="entry name" value="enoyl_red"/>
    <property type="match status" value="1"/>
</dbReference>
<dbReference type="InterPro" id="IPR049900">
    <property type="entry name" value="PKS_mFAS_DH"/>
</dbReference>
<feature type="domain" description="Carrier" evidence="8">
    <location>
        <begin position="2423"/>
        <end position="2500"/>
    </location>
</feature>
<evidence type="ECO:0000313" key="12">
    <source>
        <dbReference type="Proteomes" id="UP000654304"/>
    </source>
</evidence>
<dbReference type="InterPro" id="IPR049552">
    <property type="entry name" value="PKS_DH_N"/>
</dbReference>
<organism evidence="11 12">
    <name type="scientific">Undibacterium curvum</name>
    <dbReference type="NCBI Taxonomy" id="2762294"/>
    <lineage>
        <taxon>Bacteria</taxon>
        <taxon>Pseudomonadati</taxon>
        <taxon>Pseudomonadota</taxon>
        <taxon>Betaproteobacteria</taxon>
        <taxon>Burkholderiales</taxon>
        <taxon>Oxalobacteraceae</taxon>
        <taxon>Undibacterium</taxon>
    </lineage>
</organism>
<dbReference type="PANTHER" id="PTHR43775">
    <property type="entry name" value="FATTY ACID SYNTHASE"/>
    <property type="match status" value="1"/>
</dbReference>
<dbReference type="InterPro" id="IPR001227">
    <property type="entry name" value="Ac_transferase_dom_sf"/>
</dbReference>
<dbReference type="InterPro" id="IPR036291">
    <property type="entry name" value="NAD(P)-bd_dom_sf"/>
</dbReference>
<dbReference type="Pfam" id="PF00698">
    <property type="entry name" value="Acyl_transf_1"/>
    <property type="match status" value="1"/>
</dbReference>
<keyword evidence="4" id="KW-0521">NADP</keyword>
<dbReference type="Gene3D" id="3.40.50.150">
    <property type="entry name" value="Vaccinia Virus protein VP39"/>
    <property type="match status" value="1"/>
</dbReference>
<dbReference type="Gene3D" id="3.40.50.720">
    <property type="entry name" value="NAD(P)-binding Rossmann-like Domain"/>
    <property type="match status" value="3"/>
</dbReference>
<dbReference type="InterPro" id="IPR020807">
    <property type="entry name" value="PKS_DH"/>
</dbReference>
<dbReference type="InterPro" id="IPR050091">
    <property type="entry name" value="PKS_NRPS_Biosynth_Enz"/>
</dbReference>
<dbReference type="SUPFAM" id="SSF53901">
    <property type="entry name" value="Thiolase-like"/>
    <property type="match status" value="1"/>
</dbReference>
<dbReference type="PROSITE" id="PS01162">
    <property type="entry name" value="QOR_ZETA_CRYSTAL"/>
    <property type="match status" value="1"/>
</dbReference>
<evidence type="ECO:0000259" key="9">
    <source>
        <dbReference type="PROSITE" id="PS52004"/>
    </source>
</evidence>
<dbReference type="InterPro" id="IPR013217">
    <property type="entry name" value="Methyltransf_12"/>
</dbReference>
<reference evidence="11 12" key="1">
    <citation type="submission" date="2020-08" db="EMBL/GenBank/DDBJ databases">
        <title>Novel species isolated from subtropical streams in China.</title>
        <authorList>
            <person name="Lu H."/>
        </authorList>
    </citation>
    <scope>NUCLEOTIDE SEQUENCE [LARGE SCALE GENOMIC DNA]</scope>
    <source>
        <strain evidence="11 12">CY22W</strain>
    </source>
</reference>
<dbReference type="InterPro" id="IPR016035">
    <property type="entry name" value="Acyl_Trfase/lysoPLipase"/>
</dbReference>
<dbReference type="SMART" id="SM00822">
    <property type="entry name" value="PKS_KR"/>
    <property type="match status" value="1"/>
</dbReference>
<feature type="active site" description="Proton donor; for dehydratase activity" evidence="7">
    <location>
        <position position="1139"/>
    </location>
</feature>